<keyword evidence="2" id="KW-0229">DNA integration</keyword>
<evidence type="ECO:0000256" key="1">
    <source>
        <dbReference type="ARBA" id="ARBA00008857"/>
    </source>
</evidence>
<reference evidence="8 9" key="1">
    <citation type="submission" date="2020-08" db="EMBL/GenBank/DDBJ databases">
        <title>Genomic Encyclopedia of Type Strains, Phase IV (KMG-IV): sequencing the most valuable type-strain genomes for metagenomic binning, comparative biology and taxonomic classification.</title>
        <authorList>
            <person name="Goeker M."/>
        </authorList>
    </citation>
    <scope>NUCLEOTIDE SEQUENCE [LARGE SCALE GENOMIC DNA]</scope>
    <source>
        <strain evidence="8 9">DSM 22198</strain>
    </source>
</reference>
<dbReference type="InterPro" id="IPR013762">
    <property type="entry name" value="Integrase-like_cat_sf"/>
</dbReference>
<proteinExistence type="inferred from homology"/>
<dbReference type="InterPro" id="IPR044068">
    <property type="entry name" value="CB"/>
</dbReference>
<evidence type="ECO:0000256" key="5">
    <source>
        <dbReference type="PROSITE-ProRule" id="PRU01248"/>
    </source>
</evidence>
<dbReference type="PROSITE" id="PS51900">
    <property type="entry name" value="CB"/>
    <property type="match status" value="1"/>
</dbReference>
<organism evidence="8 9">
    <name type="scientific">Nitrospirillum iridis</name>
    <dbReference type="NCBI Taxonomy" id="765888"/>
    <lineage>
        <taxon>Bacteria</taxon>
        <taxon>Pseudomonadati</taxon>
        <taxon>Pseudomonadota</taxon>
        <taxon>Alphaproteobacteria</taxon>
        <taxon>Rhodospirillales</taxon>
        <taxon>Azospirillaceae</taxon>
        <taxon>Nitrospirillum</taxon>
    </lineage>
</organism>
<evidence type="ECO:0000256" key="3">
    <source>
        <dbReference type="ARBA" id="ARBA00023125"/>
    </source>
</evidence>
<name>A0A7X0AVN7_9PROT</name>
<dbReference type="Gene3D" id="1.10.150.130">
    <property type="match status" value="1"/>
</dbReference>
<dbReference type="InterPro" id="IPR002104">
    <property type="entry name" value="Integrase_catalytic"/>
</dbReference>
<dbReference type="PROSITE" id="PS51898">
    <property type="entry name" value="TYR_RECOMBINASE"/>
    <property type="match status" value="1"/>
</dbReference>
<dbReference type="EMBL" id="JACIIZ010000001">
    <property type="protein sequence ID" value="MBB6249516.1"/>
    <property type="molecule type" value="Genomic_DNA"/>
</dbReference>
<dbReference type="GO" id="GO:0003677">
    <property type="term" value="F:DNA binding"/>
    <property type="evidence" value="ECO:0007669"/>
    <property type="project" value="UniProtKB-UniRule"/>
</dbReference>
<dbReference type="Proteomes" id="UP000539175">
    <property type="component" value="Unassembled WGS sequence"/>
</dbReference>
<keyword evidence="4" id="KW-0233">DNA recombination</keyword>
<dbReference type="PANTHER" id="PTHR30349">
    <property type="entry name" value="PHAGE INTEGRASE-RELATED"/>
    <property type="match status" value="1"/>
</dbReference>
<evidence type="ECO:0000259" key="7">
    <source>
        <dbReference type="PROSITE" id="PS51900"/>
    </source>
</evidence>
<dbReference type="CDD" id="cd01184">
    <property type="entry name" value="INT_C_like_1"/>
    <property type="match status" value="1"/>
</dbReference>
<feature type="domain" description="Core-binding (CB)" evidence="7">
    <location>
        <begin position="221"/>
        <end position="330"/>
    </location>
</feature>
<gene>
    <name evidence="8" type="ORF">FHS74_000049</name>
</gene>
<evidence type="ECO:0000256" key="2">
    <source>
        <dbReference type="ARBA" id="ARBA00022908"/>
    </source>
</evidence>
<evidence type="ECO:0000256" key="4">
    <source>
        <dbReference type="ARBA" id="ARBA00023172"/>
    </source>
</evidence>
<evidence type="ECO:0000259" key="6">
    <source>
        <dbReference type="PROSITE" id="PS51898"/>
    </source>
</evidence>
<protein>
    <submittedName>
        <fullName evidence="8">Integrase</fullName>
    </submittedName>
</protein>
<dbReference type="InterPro" id="IPR050090">
    <property type="entry name" value="Tyrosine_recombinase_XerCD"/>
</dbReference>
<keyword evidence="9" id="KW-1185">Reference proteome</keyword>
<dbReference type="GO" id="GO:0006310">
    <property type="term" value="P:DNA recombination"/>
    <property type="evidence" value="ECO:0007669"/>
    <property type="project" value="UniProtKB-KW"/>
</dbReference>
<dbReference type="GO" id="GO:0015074">
    <property type="term" value="P:DNA integration"/>
    <property type="evidence" value="ECO:0007669"/>
    <property type="project" value="UniProtKB-KW"/>
</dbReference>
<sequence>MAYSHVPHLVIRNTTFWFRMAVPKDISRRTGFLEFKGSLRTRDPAVAKLLARRLSGDFEQLIARLRHMEELSHEKLQALVRGYFQGLVDKGKETIACMRDDAMADFEQETALTQRDLEALRKELASRQFRQVIKGAAMDILAGAEVEPKAVSSSGLADLYEGVLRAEIESLRIQVARLEGRPWNTSPGDPLFQGLGVESYPPLPLLPGQEPPEAVSAPKGKTLSEVQQEFVALKSKGEWEEGTRKDYERVLRLLLEVIGPDCPVDKVTTPHIRDFRDMLLKLPANYAKMAALKGKSLKELVALPAGQKTLSLKTVDKYFGMQRTFFHWCVAEDYLQKVPGEKLKLPTLPSASDARYPYSPEQLQKIFSSPVYTGSKSLGRRSTPGSLIVRDGRYWIPLVGLFTGARLGEIIQLLLSDVKERDGCSFFDLTEDDEKNQHLKTKASKREIPIHPGLVELGFMGYVNALRHKNPKIPLFPDINLGNGKNYSDAFSKWYGRYSTQVGFKKKKTAFHSFRHNFIDALEEAAIPAKIGFALVGHVDNSVHGSYGSRPSIKALAEAMEKIKFDVDLVHLIPPL</sequence>
<comment type="similarity">
    <text evidence="1">Belongs to the 'phage' integrase family.</text>
</comment>
<feature type="domain" description="Tyr recombinase" evidence="6">
    <location>
        <begin position="353"/>
        <end position="561"/>
    </location>
</feature>
<dbReference type="PANTHER" id="PTHR30349:SF41">
    <property type="entry name" value="INTEGRASE_RECOMBINASE PROTEIN MJ0367-RELATED"/>
    <property type="match status" value="1"/>
</dbReference>
<comment type="caution">
    <text evidence="8">The sequence shown here is derived from an EMBL/GenBank/DDBJ whole genome shotgun (WGS) entry which is preliminary data.</text>
</comment>
<keyword evidence="3 5" id="KW-0238">DNA-binding</keyword>
<dbReference type="Gene3D" id="1.10.443.10">
    <property type="entry name" value="Intergrase catalytic core"/>
    <property type="match status" value="1"/>
</dbReference>
<dbReference type="SUPFAM" id="SSF56349">
    <property type="entry name" value="DNA breaking-rejoining enzymes"/>
    <property type="match status" value="1"/>
</dbReference>
<evidence type="ECO:0000313" key="9">
    <source>
        <dbReference type="Proteomes" id="UP000539175"/>
    </source>
</evidence>
<accession>A0A7X0AVN7</accession>
<dbReference type="InterPro" id="IPR010998">
    <property type="entry name" value="Integrase_recombinase_N"/>
</dbReference>
<dbReference type="InterPro" id="IPR046668">
    <property type="entry name" value="DUF6538"/>
</dbReference>
<dbReference type="InterPro" id="IPR011010">
    <property type="entry name" value="DNA_brk_join_enz"/>
</dbReference>
<dbReference type="RefSeq" id="WP_184796338.1">
    <property type="nucleotide sequence ID" value="NZ_JACIIZ010000001.1"/>
</dbReference>
<dbReference type="Pfam" id="PF20172">
    <property type="entry name" value="DUF6538"/>
    <property type="match status" value="1"/>
</dbReference>
<dbReference type="AlphaFoldDB" id="A0A7X0AVN7"/>
<evidence type="ECO:0000313" key="8">
    <source>
        <dbReference type="EMBL" id="MBB6249516.1"/>
    </source>
</evidence>